<protein>
    <submittedName>
        <fullName evidence="2">Uncharacterized protein</fullName>
    </submittedName>
</protein>
<evidence type="ECO:0000313" key="3">
    <source>
        <dbReference type="Proteomes" id="UP001359559"/>
    </source>
</evidence>
<reference evidence="2 3" key="1">
    <citation type="submission" date="2024-01" db="EMBL/GenBank/DDBJ databases">
        <title>The genomes of 5 underutilized Papilionoideae crops provide insights into root nodulation and disease resistance.</title>
        <authorList>
            <person name="Yuan L."/>
        </authorList>
    </citation>
    <scope>NUCLEOTIDE SEQUENCE [LARGE SCALE GENOMIC DNA]</scope>
    <source>
        <strain evidence="2">LY-2023</strain>
        <tissue evidence="2">Leaf</tissue>
    </source>
</reference>
<feature type="transmembrane region" description="Helical" evidence="1">
    <location>
        <begin position="7"/>
        <end position="28"/>
    </location>
</feature>
<organism evidence="2 3">
    <name type="scientific">Clitoria ternatea</name>
    <name type="common">Butterfly pea</name>
    <dbReference type="NCBI Taxonomy" id="43366"/>
    <lineage>
        <taxon>Eukaryota</taxon>
        <taxon>Viridiplantae</taxon>
        <taxon>Streptophyta</taxon>
        <taxon>Embryophyta</taxon>
        <taxon>Tracheophyta</taxon>
        <taxon>Spermatophyta</taxon>
        <taxon>Magnoliopsida</taxon>
        <taxon>eudicotyledons</taxon>
        <taxon>Gunneridae</taxon>
        <taxon>Pentapetalae</taxon>
        <taxon>rosids</taxon>
        <taxon>fabids</taxon>
        <taxon>Fabales</taxon>
        <taxon>Fabaceae</taxon>
        <taxon>Papilionoideae</taxon>
        <taxon>50 kb inversion clade</taxon>
        <taxon>NPAAA clade</taxon>
        <taxon>indigoferoid/millettioid clade</taxon>
        <taxon>Phaseoleae</taxon>
        <taxon>Clitoria</taxon>
    </lineage>
</organism>
<evidence type="ECO:0000313" key="2">
    <source>
        <dbReference type="EMBL" id="KAK7295193.1"/>
    </source>
</evidence>
<name>A0AAN9JAH6_CLITE</name>
<proteinExistence type="predicted"/>
<accession>A0AAN9JAH6</accession>
<keyword evidence="1" id="KW-0812">Transmembrane</keyword>
<gene>
    <name evidence="2" type="ORF">RJT34_18098</name>
</gene>
<keyword evidence="1" id="KW-0472">Membrane</keyword>
<feature type="transmembrane region" description="Helical" evidence="1">
    <location>
        <begin position="77"/>
        <end position="96"/>
    </location>
</feature>
<evidence type="ECO:0000256" key="1">
    <source>
        <dbReference type="SAM" id="Phobius"/>
    </source>
</evidence>
<keyword evidence="1" id="KW-1133">Transmembrane helix</keyword>
<dbReference type="Proteomes" id="UP001359559">
    <property type="component" value="Unassembled WGS sequence"/>
</dbReference>
<dbReference type="AlphaFoldDB" id="A0AAN9JAH6"/>
<keyword evidence="3" id="KW-1185">Reference proteome</keyword>
<dbReference type="EMBL" id="JAYKXN010000004">
    <property type="protein sequence ID" value="KAK7295193.1"/>
    <property type="molecule type" value="Genomic_DNA"/>
</dbReference>
<comment type="caution">
    <text evidence="2">The sequence shown here is derived from an EMBL/GenBank/DDBJ whole genome shotgun (WGS) entry which is preliminary data.</text>
</comment>
<sequence>MCPKICFVFLFSLFLSVFFYSFFLSLPSDVKGEFVSFLGLCALSGSDSFSTFNLSVSHSPSLSFSLHISPVFSLHPINPLFLPFPTLFSILIPFSTPL</sequence>